<gene>
    <name evidence="1" type="ORF">SAMN05443245_5177</name>
</gene>
<evidence type="ECO:0000313" key="1">
    <source>
        <dbReference type="EMBL" id="SDR37041.1"/>
    </source>
</evidence>
<evidence type="ECO:0000313" key="2">
    <source>
        <dbReference type="Proteomes" id="UP000183487"/>
    </source>
</evidence>
<dbReference type="AlphaFoldDB" id="A0A1H1IH66"/>
<dbReference type="EMBL" id="FNKP01000002">
    <property type="protein sequence ID" value="SDR37041.1"/>
    <property type="molecule type" value="Genomic_DNA"/>
</dbReference>
<accession>A0A1H1IH66</accession>
<protein>
    <submittedName>
        <fullName evidence="1">Uncharacterized protein</fullName>
    </submittedName>
</protein>
<reference evidence="2" key="1">
    <citation type="submission" date="2016-10" db="EMBL/GenBank/DDBJ databases">
        <authorList>
            <person name="Varghese N."/>
        </authorList>
    </citation>
    <scope>NUCLEOTIDE SEQUENCE [LARGE SCALE GENOMIC DNA]</scope>
    <source>
        <strain evidence="2">GAS106B</strain>
    </source>
</reference>
<sequence length="56" mass="6581">MNTWTFESALDWIKGNFRWPGGFIKPRVGYVPTDMDREAIQWLVDNEQFAFEEVAA</sequence>
<name>A0A1H1IH66_9BURK</name>
<keyword evidence="2" id="KW-1185">Reference proteome</keyword>
<organism evidence="1 2">
    <name type="scientific">Paraburkholderia fungorum</name>
    <dbReference type="NCBI Taxonomy" id="134537"/>
    <lineage>
        <taxon>Bacteria</taxon>
        <taxon>Pseudomonadati</taxon>
        <taxon>Pseudomonadota</taxon>
        <taxon>Betaproteobacteria</taxon>
        <taxon>Burkholderiales</taxon>
        <taxon>Burkholderiaceae</taxon>
        <taxon>Paraburkholderia</taxon>
    </lineage>
</organism>
<dbReference type="RefSeq" id="WP_171910305.1">
    <property type="nucleotide sequence ID" value="NZ_FNKP01000002.1"/>
</dbReference>
<proteinExistence type="predicted"/>
<dbReference type="Proteomes" id="UP000183487">
    <property type="component" value="Unassembled WGS sequence"/>
</dbReference>